<evidence type="ECO:0000313" key="9">
    <source>
        <dbReference type="Proteomes" id="UP000198406"/>
    </source>
</evidence>
<name>A0A1Z5JR65_FISSO</name>
<evidence type="ECO:0000256" key="4">
    <source>
        <dbReference type="ARBA" id="ARBA00022989"/>
    </source>
</evidence>
<evidence type="ECO:0000313" key="8">
    <source>
        <dbReference type="EMBL" id="GAX16449.1"/>
    </source>
</evidence>
<feature type="transmembrane region" description="Helical" evidence="6">
    <location>
        <begin position="120"/>
        <end position="144"/>
    </location>
</feature>
<feature type="transmembrane region" description="Helical" evidence="6">
    <location>
        <begin position="350"/>
        <end position="368"/>
    </location>
</feature>
<dbReference type="Gene3D" id="1.20.1250.20">
    <property type="entry name" value="MFS general substrate transporter like domains"/>
    <property type="match status" value="1"/>
</dbReference>
<dbReference type="EMBL" id="BDSP01000106">
    <property type="protein sequence ID" value="GAX16449.1"/>
    <property type="molecule type" value="Genomic_DNA"/>
</dbReference>
<keyword evidence="9" id="KW-1185">Reference proteome</keyword>
<dbReference type="Pfam" id="PF07690">
    <property type="entry name" value="MFS_1"/>
    <property type="match status" value="1"/>
</dbReference>
<dbReference type="InterPro" id="IPR020846">
    <property type="entry name" value="MFS_dom"/>
</dbReference>
<feature type="transmembrane region" description="Helical" evidence="6">
    <location>
        <begin position="243"/>
        <end position="265"/>
    </location>
</feature>
<dbReference type="OrthoDB" id="419616at2759"/>
<dbReference type="InParanoid" id="A0A1Z5JR65"/>
<comment type="caution">
    <text evidence="8">The sequence shown here is derived from an EMBL/GenBank/DDBJ whole genome shotgun (WGS) entry which is preliminary data.</text>
</comment>
<comment type="subcellular location">
    <subcellularLocation>
        <location evidence="1">Cell membrane</location>
        <topology evidence="1">Multi-pass membrane protein</topology>
    </subcellularLocation>
</comment>
<dbReference type="AlphaFoldDB" id="A0A1Z5JR65"/>
<feature type="domain" description="Major facilitator superfamily (MFS) profile" evidence="7">
    <location>
        <begin position="118"/>
        <end position="520"/>
    </location>
</feature>
<keyword evidence="4 6" id="KW-1133">Transmembrane helix</keyword>
<protein>
    <recommendedName>
        <fullName evidence="7">Major facilitator superfamily (MFS) profile domain-containing protein</fullName>
    </recommendedName>
</protein>
<keyword evidence="2" id="KW-1003">Cell membrane</keyword>
<dbReference type="CDD" id="cd17325">
    <property type="entry name" value="MFS_MdtG_SLC18_like"/>
    <property type="match status" value="1"/>
</dbReference>
<evidence type="ECO:0000256" key="1">
    <source>
        <dbReference type="ARBA" id="ARBA00004651"/>
    </source>
</evidence>
<evidence type="ECO:0000256" key="3">
    <source>
        <dbReference type="ARBA" id="ARBA00022692"/>
    </source>
</evidence>
<evidence type="ECO:0000256" key="2">
    <source>
        <dbReference type="ARBA" id="ARBA00022475"/>
    </source>
</evidence>
<feature type="transmembrane region" description="Helical" evidence="6">
    <location>
        <begin position="271"/>
        <end position="292"/>
    </location>
</feature>
<feature type="transmembrane region" description="Helical" evidence="6">
    <location>
        <begin position="209"/>
        <end position="231"/>
    </location>
</feature>
<dbReference type="PANTHER" id="PTHR43124:SF3">
    <property type="entry name" value="CHLORAMPHENICOL EFFLUX PUMP RV0191"/>
    <property type="match status" value="1"/>
</dbReference>
<dbReference type="InterPro" id="IPR050189">
    <property type="entry name" value="MFS_Efflux_Transporters"/>
</dbReference>
<feature type="transmembrane region" description="Helical" evidence="6">
    <location>
        <begin position="156"/>
        <end position="177"/>
    </location>
</feature>
<dbReference type="InterPro" id="IPR011701">
    <property type="entry name" value="MFS"/>
</dbReference>
<evidence type="ECO:0000256" key="5">
    <source>
        <dbReference type="ARBA" id="ARBA00023136"/>
    </source>
</evidence>
<evidence type="ECO:0000256" key="6">
    <source>
        <dbReference type="SAM" id="Phobius"/>
    </source>
</evidence>
<sequence length="531" mass="57423">MIIKRTVSTQQLYRSLGLESFTTQEMHQIFDRIPKMQHNQLSQQELHDYLFQRPPTAPSTQVSFTEINYTKSSEFREIWQALGGNNTDRNDNQQQPHLTRDQFVQALHERASSVDWHQTWPIIVSMLLVGTSVGVTTPAMPFVVQQLQLTAGQYGTVVSAFGLAKMMGNIPAAVLVERHGRKPYMTYSLGVIAVAVGGMGWAANFEQLYLCRLFTGLGVAALSTAGTLMITDNSTPLNRASTLAPIMSAFAAGTALGPALGGYMVDAAGLQATFATVACSYVGVATLNRFLLKETLPKFEEKSLLSAATANITTTTKTSPSISIEVQNALGQWWPLFQDSRLRTVLFMNMAYWISLAGSQMTLLPLVLTEQMNLSAFQVGQVYMGMSMIQIVGNPIFASGADRFGKVPAMVVGCTLISTAMMALPYQLTHVTTLAPCLALWAAGSSMLSTAPVSYTSDIVKPSHRAQAIAMLRTGGDVGFLVGASMTGILADLTGNLVAMQSSAAMLLSATSYFALRQYQLTHSSSTDAKE</sequence>
<feature type="transmembrane region" description="Helical" evidence="6">
    <location>
        <begin position="468"/>
        <end position="491"/>
    </location>
</feature>
<feature type="transmembrane region" description="Helical" evidence="6">
    <location>
        <begin position="184"/>
        <end position="203"/>
    </location>
</feature>
<dbReference type="GO" id="GO:0005886">
    <property type="term" value="C:plasma membrane"/>
    <property type="evidence" value="ECO:0007669"/>
    <property type="project" value="UniProtKB-SubCell"/>
</dbReference>
<dbReference type="PANTHER" id="PTHR43124">
    <property type="entry name" value="PURINE EFFLUX PUMP PBUE"/>
    <property type="match status" value="1"/>
</dbReference>
<reference evidence="8 9" key="1">
    <citation type="journal article" date="2015" name="Plant Cell">
        <title>Oil accumulation by the oleaginous diatom Fistulifera solaris as revealed by the genome and transcriptome.</title>
        <authorList>
            <person name="Tanaka T."/>
            <person name="Maeda Y."/>
            <person name="Veluchamy A."/>
            <person name="Tanaka M."/>
            <person name="Abida H."/>
            <person name="Marechal E."/>
            <person name="Bowler C."/>
            <person name="Muto M."/>
            <person name="Sunaga Y."/>
            <person name="Tanaka M."/>
            <person name="Yoshino T."/>
            <person name="Taniguchi T."/>
            <person name="Fukuda Y."/>
            <person name="Nemoto M."/>
            <person name="Matsumoto M."/>
            <person name="Wong P.S."/>
            <person name="Aburatani S."/>
            <person name="Fujibuchi W."/>
        </authorList>
    </citation>
    <scope>NUCLEOTIDE SEQUENCE [LARGE SCALE GENOMIC DNA]</scope>
    <source>
        <strain evidence="8 9">JPCC DA0580</strain>
    </source>
</reference>
<dbReference type="GO" id="GO:0022857">
    <property type="term" value="F:transmembrane transporter activity"/>
    <property type="evidence" value="ECO:0007669"/>
    <property type="project" value="InterPro"/>
</dbReference>
<dbReference type="SUPFAM" id="SSF103473">
    <property type="entry name" value="MFS general substrate transporter"/>
    <property type="match status" value="1"/>
</dbReference>
<keyword evidence="5 6" id="KW-0472">Membrane</keyword>
<accession>A0A1Z5JR65</accession>
<dbReference type="PROSITE" id="PS50850">
    <property type="entry name" value="MFS"/>
    <property type="match status" value="1"/>
</dbReference>
<proteinExistence type="predicted"/>
<feature type="transmembrane region" description="Helical" evidence="6">
    <location>
        <begin position="438"/>
        <end position="456"/>
    </location>
</feature>
<feature type="transmembrane region" description="Helical" evidence="6">
    <location>
        <begin position="380"/>
        <end position="397"/>
    </location>
</feature>
<organism evidence="8 9">
    <name type="scientific">Fistulifera solaris</name>
    <name type="common">Oleaginous diatom</name>
    <dbReference type="NCBI Taxonomy" id="1519565"/>
    <lineage>
        <taxon>Eukaryota</taxon>
        <taxon>Sar</taxon>
        <taxon>Stramenopiles</taxon>
        <taxon>Ochrophyta</taxon>
        <taxon>Bacillariophyta</taxon>
        <taxon>Bacillariophyceae</taxon>
        <taxon>Bacillariophycidae</taxon>
        <taxon>Naviculales</taxon>
        <taxon>Naviculaceae</taxon>
        <taxon>Fistulifera</taxon>
    </lineage>
</organism>
<gene>
    <name evidence="8" type="ORF">FisN_19Lh027</name>
</gene>
<keyword evidence="3 6" id="KW-0812">Transmembrane</keyword>
<dbReference type="Proteomes" id="UP000198406">
    <property type="component" value="Unassembled WGS sequence"/>
</dbReference>
<evidence type="ECO:0000259" key="7">
    <source>
        <dbReference type="PROSITE" id="PS50850"/>
    </source>
</evidence>
<dbReference type="InterPro" id="IPR036259">
    <property type="entry name" value="MFS_trans_sf"/>
</dbReference>
<feature type="transmembrane region" description="Helical" evidence="6">
    <location>
        <begin position="409"/>
        <end position="426"/>
    </location>
</feature>